<proteinExistence type="predicted"/>
<sequence>MKRSCGHLNYSTPYFPAHPQAPHASTATTTHGAHQLAVDRAARRNASKFQDIMDNPGYVIDCEREFGE</sequence>
<dbReference type="EMBL" id="CM000366">
    <property type="protein sequence ID" value="EDX17669.1"/>
    <property type="molecule type" value="Genomic_DNA"/>
</dbReference>
<accession>B4R367</accession>
<gene>
    <name evidence="1" type="primary">Dsim\GD17044</name>
    <name evidence="1" type="ORF">Dsim_GD17044</name>
</gene>
<keyword evidence="2" id="KW-1185">Reference proteome</keyword>
<evidence type="ECO:0000313" key="2">
    <source>
        <dbReference type="Proteomes" id="UP000000304"/>
    </source>
</evidence>
<evidence type="ECO:0000313" key="1">
    <source>
        <dbReference type="EMBL" id="EDX17669.1"/>
    </source>
</evidence>
<protein>
    <submittedName>
        <fullName evidence="1">GD17044</fullName>
    </submittedName>
</protein>
<dbReference type="Proteomes" id="UP000000304">
    <property type="component" value="Chromosome X"/>
</dbReference>
<dbReference type="HOGENOM" id="CLU_2796719_0_0_1"/>
<organism evidence="1 2">
    <name type="scientific">Drosophila simulans</name>
    <name type="common">Fruit fly</name>
    <dbReference type="NCBI Taxonomy" id="7240"/>
    <lineage>
        <taxon>Eukaryota</taxon>
        <taxon>Metazoa</taxon>
        <taxon>Ecdysozoa</taxon>
        <taxon>Arthropoda</taxon>
        <taxon>Hexapoda</taxon>
        <taxon>Insecta</taxon>
        <taxon>Pterygota</taxon>
        <taxon>Neoptera</taxon>
        <taxon>Endopterygota</taxon>
        <taxon>Diptera</taxon>
        <taxon>Brachycera</taxon>
        <taxon>Muscomorpha</taxon>
        <taxon>Ephydroidea</taxon>
        <taxon>Drosophilidae</taxon>
        <taxon>Drosophila</taxon>
        <taxon>Sophophora</taxon>
    </lineage>
</organism>
<name>B4R367_DROSI</name>
<dbReference type="AlphaFoldDB" id="B4R367"/>
<reference evidence="1 2" key="1">
    <citation type="journal article" date="2007" name="Nature">
        <title>Evolution of genes and genomes on the Drosophila phylogeny.</title>
        <authorList>
            <consortium name="Drosophila 12 Genomes Consortium"/>
            <person name="Clark A.G."/>
            <person name="Eisen M.B."/>
            <person name="Smith D.R."/>
            <person name="Bergman C.M."/>
            <person name="Oliver B."/>
            <person name="Markow T.A."/>
            <person name="Kaufman T.C."/>
            <person name="Kellis M."/>
            <person name="Gelbart W."/>
            <person name="Iyer V.N."/>
            <person name="Pollard D.A."/>
            <person name="Sackton T.B."/>
            <person name="Larracuente A.M."/>
            <person name="Singh N.D."/>
            <person name="Abad J.P."/>
            <person name="Abt D.N."/>
            <person name="Adryan B."/>
            <person name="Aguade M."/>
            <person name="Akashi H."/>
            <person name="Anderson W.W."/>
            <person name="Aquadro C.F."/>
            <person name="Ardell D.H."/>
            <person name="Arguello R."/>
            <person name="Artieri C.G."/>
            <person name="Barbash D.A."/>
            <person name="Barker D."/>
            <person name="Barsanti P."/>
            <person name="Batterham P."/>
            <person name="Batzoglou S."/>
            <person name="Begun D."/>
            <person name="Bhutkar A."/>
            <person name="Blanco E."/>
            <person name="Bosak S.A."/>
            <person name="Bradley R.K."/>
            <person name="Brand A.D."/>
            <person name="Brent M.R."/>
            <person name="Brooks A.N."/>
            <person name="Brown R.H."/>
            <person name="Butlin R.K."/>
            <person name="Caggese C."/>
            <person name="Calvi B.R."/>
            <person name="Bernardo de Carvalho A."/>
            <person name="Caspi A."/>
            <person name="Castrezana S."/>
            <person name="Celniker S.E."/>
            <person name="Chang J.L."/>
            <person name="Chapple C."/>
            <person name="Chatterji S."/>
            <person name="Chinwalla A."/>
            <person name="Civetta A."/>
            <person name="Clifton S.W."/>
            <person name="Comeron J.M."/>
            <person name="Costello J.C."/>
            <person name="Coyne J.A."/>
            <person name="Daub J."/>
            <person name="David R.G."/>
            <person name="Delcher A.L."/>
            <person name="Delehaunty K."/>
            <person name="Do C.B."/>
            <person name="Ebling H."/>
            <person name="Edwards K."/>
            <person name="Eickbush T."/>
            <person name="Evans J.D."/>
            <person name="Filipski A."/>
            <person name="Findeiss S."/>
            <person name="Freyhult E."/>
            <person name="Fulton L."/>
            <person name="Fulton R."/>
            <person name="Garcia A.C."/>
            <person name="Gardiner A."/>
            <person name="Garfield D.A."/>
            <person name="Garvin B.E."/>
            <person name="Gibson G."/>
            <person name="Gilbert D."/>
            <person name="Gnerre S."/>
            <person name="Godfrey J."/>
            <person name="Good R."/>
            <person name="Gotea V."/>
            <person name="Gravely B."/>
            <person name="Greenberg A.J."/>
            <person name="Griffiths-Jones S."/>
            <person name="Gross S."/>
            <person name="Guigo R."/>
            <person name="Gustafson E.A."/>
            <person name="Haerty W."/>
            <person name="Hahn M.W."/>
            <person name="Halligan D.L."/>
            <person name="Halpern A.L."/>
            <person name="Halter G.M."/>
            <person name="Han M.V."/>
            <person name="Heger A."/>
            <person name="Hillier L."/>
            <person name="Hinrichs A.S."/>
            <person name="Holmes I."/>
            <person name="Hoskins R.A."/>
            <person name="Hubisz M.J."/>
            <person name="Hultmark D."/>
            <person name="Huntley M.A."/>
            <person name="Jaffe D.B."/>
            <person name="Jagadeeshan S."/>
            <person name="Jeck W.R."/>
            <person name="Johnson J."/>
            <person name="Jones C.D."/>
            <person name="Jordan W.C."/>
            <person name="Karpen G.H."/>
            <person name="Kataoka E."/>
            <person name="Keightley P.D."/>
            <person name="Kheradpour P."/>
            <person name="Kirkness E.F."/>
            <person name="Koerich L.B."/>
            <person name="Kristiansen K."/>
            <person name="Kudrna D."/>
            <person name="Kulathinal R.J."/>
            <person name="Kumar S."/>
            <person name="Kwok R."/>
            <person name="Lander E."/>
            <person name="Langley C.H."/>
            <person name="Lapoint R."/>
            <person name="Lazzaro B.P."/>
            <person name="Lee S.J."/>
            <person name="Levesque L."/>
            <person name="Li R."/>
            <person name="Lin C.F."/>
            <person name="Lin M.F."/>
            <person name="Lindblad-Toh K."/>
            <person name="Llopart A."/>
            <person name="Long M."/>
            <person name="Low L."/>
            <person name="Lozovsky E."/>
            <person name="Lu J."/>
            <person name="Luo M."/>
            <person name="Machado C.A."/>
            <person name="Makalowski W."/>
            <person name="Marzo M."/>
            <person name="Matsuda M."/>
            <person name="Matzkin L."/>
            <person name="McAllister B."/>
            <person name="McBride C.S."/>
            <person name="McKernan B."/>
            <person name="McKernan K."/>
            <person name="Mendez-Lago M."/>
            <person name="Minx P."/>
            <person name="Mollenhauer M.U."/>
            <person name="Montooth K."/>
            <person name="Mount S.M."/>
            <person name="Mu X."/>
            <person name="Myers E."/>
            <person name="Negre B."/>
            <person name="Newfeld S."/>
            <person name="Nielsen R."/>
            <person name="Noor M.A."/>
            <person name="O'Grady P."/>
            <person name="Pachter L."/>
            <person name="Papaceit M."/>
            <person name="Parisi M.J."/>
            <person name="Parisi M."/>
            <person name="Parts L."/>
            <person name="Pedersen J.S."/>
            <person name="Pesole G."/>
            <person name="Phillippy A.M."/>
            <person name="Ponting C.P."/>
            <person name="Pop M."/>
            <person name="Porcelli D."/>
            <person name="Powell J.R."/>
            <person name="Prohaska S."/>
            <person name="Pruitt K."/>
            <person name="Puig M."/>
            <person name="Quesneville H."/>
            <person name="Ram K.R."/>
            <person name="Rand D."/>
            <person name="Rasmussen M.D."/>
            <person name="Reed L.K."/>
            <person name="Reenan R."/>
            <person name="Reily A."/>
            <person name="Remington K.A."/>
            <person name="Rieger T.T."/>
            <person name="Ritchie M.G."/>
            <person name="Robin C."/>
            <person name="Rogers Y.H."/>
            <person name="Rohde C."/>
            <person name="Rozas J."/>
            <person name="Rubenfield M.J."/>
            <person name="Ruiz A."/>
            <person name="Russo S."/>
            <person name="Salzberg S.L."/>
            <person name="Sanchez-Gracia A."/>
            <person name="Saranga D.J."/>
            <person name="Sato H."/>
            <person name="Schaeffer S.W."/>
            <person name="Schatz M.C."/>
            <person name="Schlenke T."/>
            <person name="Schwartz R."/>
            <person name="Segarra C."/>
            <person name="Singh R.S."/>
            <person name="Sirot L."/>
            <person name="Sirota M."/>
            <person name="Sisneros N.B."/>
            <person name="Smith C.D."/>
            <person name="Smith T.F."/>
            <person name="Spieth J."/>
            <person name="Stage D.E."/>
            <person name="Stark A."/>
            <person name="Stephan W."/>
            <person name="Strausberg R.L."/>
            <person name="Strempel S."/>
            <person name="Sturgill D."/>
            <person name="Sutton G."/>
            <person name="Sutton G.G."/>
            <person name="Tao W."/>
            <person name="Teichmann S."/>
            <person name="Tobari Y.N."/>
            <person name="Tomimura Y."/>
            <person name="Tsolas J.M."/>
            <person name="Valente V.L."/>
            <person name="Venter E."/>
            <person name="Venter J.C."/>
            <person name="Vicario S."/>
            <person name="Vieira F.G."/>
            <person name="Vilella A.J."/>
            <person name="Villasante A."/>
            <person name="Walenz B."/>
            <person name="Wang J."/>
            <person name="Wasserman M."/>
            <person name="Watts T."/>
            <person name="Wilson D."/>
            <person name="Wilson R.K."/>
            <person name="Wing R.A."/>
            <person name="Wolfner M.F."/>
            <person name="Wong A."/>
            <person name="Wong G.K."/>
            <person name="Wu C.I."/>
            <person name="Wu G."/>
            <person name="Yamamoto D."/>
            <person name="Yang H.P."/>
            <person name="Yang S.P."/>
            <person name="Yorke J.A."/>
            <person name="Yoshida K."/>
            <person name="Zdobnov E."/>
            <person name="Zhang P."/>
            <person name="Zhang Y."/>
            <person name="Zimin A.V."/>
            <person name="Baldwin J."/>
            <person name="Abdouelleil A."/>
            <person name="Abdulkadir J."/>
            <person name="Abebe A."/>
            <person name="Abera B."/>
            <person name="Abreu J."/>
            <person name="Acer S.C."/>
            <person name="Aftuck L."/>
            <person name="Alexander A."/>
            <person name="An P."/>
            <person name="Anderson E."/>
            <person name="Anderson S."/>
            <person name="Arachi H."/>
            <person name="Azer M."/>
            <person name="Bachantsang P."/>
            <person name="Barry A."/>
            <person name="Bayul T."/>
            <person name="Berlin A."/>
            <person name="Bessette D."/>
            <person name="Bloom T."/>
            <person name="Blye J."/>
            <person name="Boguslavskiy L."/>
            <person name="Bonnet C."/>
            <person name="Boukhgalter B."/>
            <person name="Bourzgui I."/>
            <person name="Brown A."/>
            <person name="Cahill P."/>
            <person name="Channer S."/>
            <person name="Cheshatsang Y."/>
            <person name="Chuda L."/>
            <person name="Citroen M."/>
            <person name="Collymore A."/>
            <person name="Cooke P."/>
            <person name="Costello M."/>
            <person name="D'Aco K."/>
            <person name="Daza R."/>
            <person name="De Haan G."/>
            <person name="DeGray S."/>
            <person name="DeMaso C."/>
            <person name="Dhargay N."/>
            <person name="Dooley K."/>
            <person name="Dooley E."/>
            <person name="Doricent M."/>
            <person name="Dorje P."/>
            <person name="Dorjee K."/>
            <person name="Dupes A."/>
            <person name="Elong R."/>
            <person name="Falk J."/>
            <person name="Farina A."/>
            <person name="Faro S."/>
            <person name="Ferguson D."/>
            <person name="Fisher S."/>
            <person name="Foley C.D."/>
            <person name="Franke A."/>
            <person name="Friedrich D."/>
            <person name="Gadbois L."/>
            <person name="Gearin G."/>
            <person name="Gearin C.R."/>
            <person name="Giannoukos G."/>
            <person name="Goode T."/>
            <person name="Graham J."/>
            <person name="Grandbois E."/>
            <person name="Grewal S."/>
            <person name="Gyaltsen K."/>
            <person name="Hafez N."/>
            <person name="Hagos B."/>
            <person name="Hall J."/>
            <person name="Henson C."/>
            <person name="Hollinger A."/>
            <person name="Honan T."/>
            <person name="Huard M.D."/>
            <person name="Hughes L."/>
            <person name="Hurhula B."/>
            <person name="Husby M.E."/>
            <person name="Kamat A."/>
            <person name="Kanga B."/>
            <person name="Kashin S."/>
            <person name="Khazanovich D."/>
            <person name="Kisner P."/>
            <person name="Lance K."/>
            <person name="Lara M."/>
            <person name="Lee W."/>
            <person name="Lennon N."/>
            <person name="Letendre F."/>
            <person name="LeVine R."/>
            <person name="Lipovsky A."/>
            <person name="Liu X."/>
            <person name="Liu J."/>
            <person name="Liu S."/>
            <person name="Lokyitsang T."/>
            <person name="Lokyitsang Y."/>
            <person name="Lubonja R."/>
            <person name="Lui A."/>
            <person name="MacDonald P."/>
            <person name="Magnisalis V."/>
            <person name="Maru K."/>
            <person name="Matthews C."/>
            <person name="McCusker W."/>
            <person name="McDonough S."/>
            <person name="Mehta T."/>
            <person name="Meldrim J."/>
            <person name="Meneus L."/>
            <person name="Mihai O."/>
            <person name="Mihalev A."/>
            <person name="Mihova T."/>
            <person name="Mittelman R."/>
            <person name="Mlenga V."/>
            <person name="Montmayeur A."/>
            <person name="Mulrain L."/>
            <person name="Navidi A."/>
            <person name="Naylor J."/>
            <person name="Negash T."/>
            <person name="Nguyen T."/>
            <person name="Nguyen N."/>
            <person name="Nicol R."/>
            <person name="Norbu C."/>
            <person name="Norbu N."/>
            <person name="Novod N."/>
            <person name="O'Neill B."/>
            <person name="Osman S."/>
            <person name="Markiewicz E."/>
            <person name="Oyono O.L."/>
            <person name="Patti C."/>
            <person name="Phunkhang P."/>
            <person name="Pierre F."/>
            <person name="Priest M."/>
            <person name="Raghuraman S."/>
            <person name="Rege F."/>
            <person name="Reyes R."/>
            <person name="Rise C."/>
            <person name="Rogov P."/>
            <person name="Ross K."/>
            <person name="Ryan E."/>
            <person name="Settipalli S."/>
            <person name="Shea T."/>
            <person name="Sherpa N."/>
            <person name="Shi L."/>
            <person name="Shih D."/>
            <person name="Sparrow T."/>
            <person name="Spaulding J."/>
            <person name="Stalker J."/>
            <person name="Stange-Thomann N."/>
            <person name="Stavropoulos S."/>
            <person name="Stone C."/>
            <person name="Strader C."/>
            <person name="Tesfaye S."/>
            <person name="Thomson T."/>
            <person name="Thoulutsang Y."/>
            <person name="Thoulutsang D."/>
            <person name="Topham K."/>
            <person name="Topping I."/>
            <person name="Tsamla T."/>
            <person name="Vassiliev H."/>
            <person name="Vo A."/>
            <person name="Wangchuk T."/>
            <person name="Wangdi T."/>
            <person name="Weiand M."/>
            <person name="Wilkinson J."/>
            <person name="Wilson A."/>
            <person name="Yadav S."/>
            <person name="Young G."/>
            <person name="Yu Q."/>
            <person name="Zembek L."/>
            <person name="Zhong D."/>
            <person name="Zimmer A."/>
            <person name="Zwirko Z."/>
            <person name="Jaffe D.B."/>
            <person name="Alvarez P."/>
            <person name="Brockman W."/>
            <person name="Butler J."/>
            <person name="Chin C."/>
            <person name="Gnerre S."/>
            <person name="Grabherr M."/>
            <person name="Kleber M."/>
            <person name="Mauceli E."/>
            <person name="MacCallum I."/>
        </authorList>
    </citation>
    <scope>NUCLEOTIDE SEQUENCE [LARGE SCALE GENOMIC DNA]</scope>
    <source>
        <strain evidence="2">white501</strain>
    </source>
</reference>